<evidence type="ECO:0000313" key="1">
    <source>
        <dbReference type="EMBL" id="QHS88426.1"/>
    </source>
</evidence>
<name>A0A6C0B8J8_9ZZZZ</name>
<sequence>MESHIFSKLLQECIYIQLQPNEELSIHFSKTSHSVECKLILYSQDGETILEPSHMYYDEGYIEYLFLLFQLETLNIIQLTIIMDYDREQQKFVLIHIPSYYE</sequence>
<accession>A0A6C0B8J8</accession>
<dbReference type="AlphaFoldDB" id="A0A6C0B8J8"/>
<reference evidence="1" key="1">
    <citation type="journal article" date="2020" name="Nature">
        <title>Giant virus diversity and host interactions through global metagenomics.</title>
        <authorList>
            <person name="Schulz F."/>
            <person name="Roux S."/>
            <person name="Paez-Espino D."/>
            <person name="Jungbluth S."/>
            <person name="Walsh D.A."/>
            <person name="Denef V.J."/>
            <person name="McMahon K.D."/>
            <person name="Konstantinidis K.T."/>
            <person name="Eloe-Fadrosh E.A."/>
            <person name="Kyrpides N.C."/>
            <person name="Woyke T."/>
        </authorList>
    </citation>
    <scope>NUCLEOTIDE SEQUENCE</scope>
    <source>
        <strain evidence="1">GVMAG-M-3300010158-55</strain>
    </source>
</reference>
<organism evidence="1">
    <name type="scientific">viral metagenome</name>
    <dbReference type="NCBI Taxonomy" id="1070528"/>
    <lineage>
        <taxon>unclassified sequences</taxon>
        <taxon>metagenomes</taxon>
        <taxon>organismal metagenomes</taxon>
    </lineage>
</organism>
<protein>
    <submittedName>
        <fullName evidence="1">Uncharacterized protein</fullName>
    </submittedName>
</protein>
<proteinExistence type="predicted"/>
<dbReference type="EMBL" id="MN739096">
    <property type="protein sequence ID" value="QHS88426.1"/>
    <property type="molecule type" value="Genomic_DNA"/>
</dbReference>